<dbReference type="Proteomes" id="UP001281147">
    <property type="component" value="Unassembled WGS sequence"/>
</dbReference>
<sequence>MAMTGDNIKGLDQLRQRLSQLSTSIGSLRADLERSEPLPTWPSLQSSAQALSFNLQQLMDTFNAHRQFLKEAHAYPLTNFPGHTQEGLLGQLLRKKLDPGVENWIEEHATGKQHKDDAGAQMNGGVDHGRLSDAELRELWNWAGPTSDGIVRPMLEDDGEFQDDFTIAEREAGVEIVVTGLKRKLGGASEDASEDEDEDDEGDEMEDVMPSGSGSGPGGMRLPWEMPSGDGTGNPENDAGDTSLPPMPLESLLKFATAGVVPNNAPRMLGR</sequence>
<evidence type="ECO:0000313" key="1">
    <source>
        <dbReference type="EMBL" id="KAK3722925.1"/>
    </source>
</evidence>
<organism evidence="1 2">
    <name type="scientific">Vermiconidia calcicola</name>
    <dbReference type="NCBI Taxonomy" id="1690605"/>
    <lineage>
        <taxon>Eukaryota</taxon>
        <taxon>Fungi</taxon>
        <taxon>Dikarya</taxon>
        <taxon>Ascomycota</taxon>
        <taxon>Pezizomycotina</taxon>
        <taxon>Dothideomycetes</taxon>
        <taxon>Dothideomycetidae</taxon>
        <taxon>Mycosphaerellales</taxon>
        <taxon>Extremaceae</taxon>
        <taxon>Vermiconidia</taxon>
    </lineage>
</organism>
<protein>
    <submittedName>
        <fullName evidence="1">Mediator of RNA polymerase II transcription subunit 8</fullName>
    </submittedName>
</protein>
<dbReference type="EMBL" id="JAUTXU010000011">
    <property type="protein sequence ID" value="KAK3722925.1"/>
    <property type="molecule type" value="Genomic_DNA"/>
</dbReference>
<evidence type="ECO:0000313" key="2">
    <source>
        <dbReference type="Proteomes" id="UP001281147"/>
    </source>
</evidence>
<comment type="caution">
    <text evidence="1">The sequence shown here is derived from an EMBL/GenBank/DDBJ whole genome shotgun (WGS) entry which is preliminary data.</text>
</comment>
<proteinExistence type="predicted"/>
<reference evidence="1" key="1">
    <citation type="submission" date="2023-07" db="EMBL/GenBank/DDBJ databases">
        <title>Black Yeasts Isolated from many extreme environments.</title>
        <authorList>
            <person name="Coleine C."/>
            <person name="Stajich J.E."/>
            <person name="Selbmann L."/>
        </authorList>
    </citation>
    <scope>NUCLEOTIDE SEQUENCE</scope>
    <source>
        <strain evidence="1">CCFEE 5714</strain>
    </source>
</reference>
<keyword evidence="2" id="KW-1185">Reference proteome</keyword>
<gene>
    <name evidence="1" type="primary">MED8_1</name>
    <name evidence="1" type="ORF">LTR37_002070</name>
</gene>
<accession>A0ACC3NTT0</accession>
<name>A0ACC3NTT0_9PEZI</name>